<dbReference type="Pfam" id="PF06695">
    <property type="entry name" value="Sm_multidrug_ex"/>
    <property type="match status" value="1"/>
</dbReference>
<comment type="caution">
    <text evidence="3">The sequence shown here is derived from an EMBL/GenBank/DDBJ whole genome shotgun (WGS) entry which is preliminary data.</text>
</comment>
<keyword evidence="1" id="KW-0812">Transmembrane</keyword>
<evidence type="ECO:0000256" key="2">
    <source>
        <dbReference type="SAM" id="SignalP"/>
    </source>
</evidence>
<dbReference type="AlphaFoldDB" id="W7TYG3"/>
<feature type="transmembrane region" description="Helical" evidence="1">
    <location>
        <begin position="249"/>
        <end position="275"/>
    </location>
</feature>
<feature type="transmembrane region" description="Helical" evidence="1">
    <location>
        <begin position="306"/>
        <end position="325"/>
    </location>
</feature>
<keyword evidence="4" id="KW-1185">Reference proteome</keyword>
<dbReference type="PANTHER" id="PTHR36007:SF2">
    <property type="entry name" value="TRANSPORT PROTEIN-RELATED"/>
    <property type="match status" value="1"/>
</dbReference>
<feature type="transmembrane region" description="Helical" evidence="1">
    <location>
        <begin position="282"/>
        <end position="300"/>
    </location>
</feature>
<evidence type="ECO:0000313" key="4">
    <source>
        <dbReference type="Proteomes" id="UP000019335"/>
    </source>
</evidence>
<name>W7TYG3_9STRA</name>
<feature type="transmembrane region" description="Helical" evidence="1">
    <location>
        <begin position="203"/>
        <end position="221"/>
    </location>
</feature>
<proteinExistence type="predicted"/>
<dbReference type="Proteomes" id="UP000019335">
    <property type="component" value="Chromosome 10"/>
</dbReference>
<organism evidence="3 4">
    <name type="scientific">Nannochloropsis gaditana</name>
    <dbReference type="NCBI Taxonomy" id="72520"/>
    <lineage>
        <taxon>Eukaryota</taxon>
        <taxon>Sar</taxon>
        <taxon>Stramenopiles</taxon>
        <taxon>Ochrophyta</taxon>
        <taxon>Eustigmatophyceae</taxon>
        <taxon>Eustigmatales</taxon>
        <taxon>Monodopsidaceae</taxon>
        <taxon>Nannochloropsis</taxon>
    </lineage>
</organism>
<keyword evidence="2" id="KW-0732">Signal</keyword>
<evidence type="ECO:0000313" key="3">
    <source>
        <dbReference type="EMBL" id="EWM25686.1"/>
    </source>
</evidence>
<dbReference type="PANTHER" id="PTHR36007">
    <property type="entry name" value="TRANSPORT PROTEIN-RELATED"/>
    <property type="match status" value="1"/>
</dbReference>
<sequence>MTTLVSHGLPLVLVLAAFLTANSMPSRLAFLPATTGLPIAKSIRLPTHGPSPFHSYPSNRPAFSRGCTSSEAPGFSFSKATPMSTIPSLFKISGGGNTSRPPASSTKSILPSTPRTRRVVAWACALATLLFMTTATSVPRALAAAVEHGEHLHLGQRVAKTIGTRTGWPNWVTLMAISALPVVELRGGVPVGLWMGIPAAQTFLLACLGNLIPVPLILLVLRNTPWLMEKVTPVLEKKLKDTTGAKMNWQALAIFVGVPLPGTGAWTGAAIAALFKLSYAESFLGIVVGILSAAAIMTALVKAGMWGAIAVGGGLLISFAAQQLGERKEKK</sequence>
<feature type="signal peptide" evidence="2">
    <location>
        <begin position="1"/>
        <end position="23"/>
    </location>
</feature>
<evidence type="ECO:0000256" key="1">
    <source>
        <dbReference type="SAM" id="Phobius"/>
    </source>
</evidence>
<keyword evidence="1" id="KW-1133">Transmembrane helix</keyword>
<dbReference type="OrthoDB" id="2018918at2759"/>
<protein>
    <submittedName>
        <fullName evidence="3">Putative small multi-drug export</fullName>
    </submittedName>
</protein>
<accession>W7TYG3</accession>
<feature type="chain" id="PRO_5004904015" evidence="2">
    <location>
        <begin position="24"/>
        <end position="331"/>
    </location>
</feature>
<reference evidence="3 4" key="1">
    <citation type="journal article" date="2014" name="Mol. Plant">
        <title>Chromosome Scale Genome Assembly and Transcriptome Profiling of Nannochloropsis gaditana in Nitrogen Depletion.</title>
        <authorList>
            <person name="Corteggiani Carpinelli E."/>
            <person name="Telatin A."/>
            <person name="Vitulo N."/>
            <person name="Forcato C."/>
            <person name="D'Angelo M."/>
            <person name="Schiavon R."/>
            <person name="Vezzi A."/>
            <person name="Giacometti G.M."/>
            <person name="Morosinotto T."/>
            <person name="Valle G."/>
        </authorList>
    </citation>
    <scope>NUCLEOTIDE SEQUENCE [LARGE SCALE GENOMIC DNA]</scope>
    <source>
        <strain evidence="3 4">B-31</strain>
    </source>
</reference>
<dbReference type="EMBL" id="AZIL01000846">
    <property type="protein sequence ID" value="EWM25686.1"/>
    <property type="molecule type" value="Genomic_DNA"/>
</dbReference>
<dbReference type="InterPro" id="IPR009577">
    <property type="entry name" value="Sm_multidrug_ex"/>
</dbReference>
<keyword evidence="1" id="KW-0472">Membrane</keyword>
<gene>
    <name evidence="3" type="ORF">Naga_100768g2</name>
</gene>